<dbReference type="Proteomes" id="UP001239111">
    <property type="component" value="Chromosome 1"/>
</dbReference>
<sequence>MLQSFHPAASCDILPFGLSLTESEARRIVLAHNKLRQKVAEGSETRGNPGPQPAAKFMPDMVWDDELALIAQKWALQCNFAHDECRDVDRFEVGQNIAYISTTGPVDKLKVESIIQHWYSEVHDLDSTQVSKFSLDSGNGKPIGHYTQMVWAKTTKVGCGGVKYRRKGANTLFLVCNYGPAGNWLGEPIYEIKSH</sequence>
<dbReference type="EMBL" id="CM056741">
    <property type="protein sequence ID" value="KAJ8684188.1"/>
    <property type="molecule type" value="Genomic_DNA"/>
</dbReference>
<protein>
    <submittedName>
        <fullName evidence="1">Uncharacterized protein</fullName>
    </submittedName>
</protein>
<comment type="caution">
    <text evidence="1">The sequence shown here is derived from an EMBL/GenBank/DDBJ whole genome shotgun (WGS) entry which is preliminary data.</text>
</comment>
<accession>A0ACC2PL80</accession>
<evidence type="ECO:0000313" key="1">
    <source>
        <dbReference type="EMBL" id="KAJ8684188.1"/>
    </source>
</evidence>
<proteinExistence type="predicted"/>
<gene>
    <name evidence="1" type="ORF">QAD02_019980</name>
</gene>
<reference evidence="1" key="1">
    <citation type="submission" date="2023-04" db="EMBL/GenBank/DDBJ databases">
        <title>A chromosome-level genome assembly of the parasitoid wasp Eretmocerus hayati.</title>
        <authorList>
            <person name="Zhong Y."/>
            <person name="Liu S."/>
            <person name="Liu Y."/>
        </authorList>
    </citation>
    <scope>NUCLEOTIDE SEQUENCE</scope>
    <source>
        <strain evidence="1">ZJU_SS_LIU_2023</strain>
    </source>
</reference>
<name>A0ACC2PL80_9HYME</name>
<keyword evidence="2" id="KW-1185">Reference proteome</keyword>
<organism evidence="1 2">
    <name type="scientific">Eretmocerus hayati</name>
    <dbReference type="NCBI Taxonomy" id="131215"/>
    <lineage>
        <taxon>Eukaryota</taxon>
        <taxon>Metazoa</taxon>
        <taxon>Ecdysozoa</taxon>
        <taxon>Arthropoda</taxon>
        <taxon>Hexapoda</taxon>
        <taxon>Insecta</taxon>
        <taxon>Pterygota</taxon>
        <taxon>Neoptera</taxon>
        <taxon>Endopterygota</taxon>
        <taxon>Hymenoptera</taxon>
        <taxon>Apocrita</taxon>
        <taxon>Proctotrupomorpha</taxon>
        <taxon>Chalcidoidea</taxon>
        <taxon>Aphelinidae</taxon>
        <taxon>Aphelininae</taxon>
        <taxon>Eretmocerus</taxon>
    </lineage>
</organism>
<evidence type="ECO:0000313" key="2">
    <source>
        <dbReference type="Proteomes" id="UP001239111"/>
    </source>
</evidence>